<dbReference type="EMBL" id="OMOD01000139">
    <property type="protein sequence ID" value="SPF42399.1"/>
    <property type="molecule type" value="Genomic_DNA"/>
</dbReference>
<reference evidence="2" key="1">
    <citation type="submission" date="2018-02" db="EMBL/GenBank/DDBJ databases">
        <authorList>
            <person name="Hausmann B."/>
        </authorList>
    </citation>
    <scope>NUCLEOTIDE SEQUENCE [LARGE SCALE GENOMIC DNA]</scope>
    <source>
        <strain evidence="2">Peat soil MAG SbA1</strain>
    </source>
</reference>
<protein>
    <recommendedName>
        <fullName evidence="3">PilZ domain-containing protein</fullName>
    </recommendedName>
</protein>
<dbReference type="Proteomes" id="UP000238701">
    <property type="component" value="Unassembled WGS sequence"/>
</dbReference>
<proteinExistence type="predicted"/>
<evidence type="ECO:0000313" key="1">
    <source>
        <dbReference type="EMBL" id="SPF42399.1"/>
    </source>
</evidence>
<organism evidence="1 2">
    <name type="scientific">Candidatus Sulfotelmatobacter kueseliae</name>
    <dbReference type="NCBI Taxonomy" id="2042962"/>
    <lineage>
        <taxon>Bacteria</taxon>
        <taxon>Pseudomonadati</taxon>
        <taxon>Acidobacteriota</taxon>
        <taxon>Terriglobia</taxon>
        <taxon>Terriglobales</taxon>
        <taxon>Candidatus Korobacteraceae</taxon>
        <taxon>Candidatus Sulfotelmatobacter</taxon>
    </lineage>
</organism>
<evidence type="ECO:0008006" key="3">
    <source>
        <dbReference type="Google" id="ProtNLM"/>
    </source>
</evidence>
<evidence type="ECO:0000313" key="2">
    <source>
        <dbReference type="Proteomes" id="UP000238701"/>
    </source>
</evidence>
<sequence length="129" mass="13918">MRKSSADNNQRTGSRTKAVLPIRIKGKDSSGAQFEELAHTLDVTPGGLRLGAVRRELNLLGEVTIFYRQRKGQYRVVWIKKLKGTSEFQVGLQAVMQDADALWLGSPEYKVSATSGAATSATSPAPGAV</sequence>
<gene>
    <name evidence="1" type="ORF">SBA1_450013</name>
</gene>
<name>A0A2U3KS72_9BACT</name>
<dbReference type="AlphaFoldDB" id="A0A2U3KS72"/>
<accession>A0A2U3KS72</accession>